<evidence type="ECO:0000313" key="5">
    <source>
        <dbReference type="Proteomes" id="UP001266305"/>
    </source>
</evidence>
<dbReference type="InterPro" id="IPR050780">
    <property type="entry name" value="Mucin_vWF_Thrombospondin_sf"/>
</dbReference>
<protein>
    <submittedName>
        <fullName evidence="4">Mucin-5AC</fullName>
    </submittedName>
</protein>
<dbReference type="Pfam" id="PF00094">
    <property type="entry name" value="VWD"/>
    <property type="match status" value="2"/>
</dbReference>
<dbReference type="InterPro" id="IPR001846">
    <property type="entry name" value="VWF_type-D"/>
</dbReference>
<comment type="caution">
    <text evidence="4">The sequence shown here is derived from an EMBL/GenBank/DDBJ whole genome shotgun (WGS) entry which is preliminary data.</text>
</comment>
<evidence type="ECO:0000256" key="2">
    <source>
        <dbReference type="ARBA" id="ARBA00023180"/>
    </source>
</evidence>
<proteinExistence type="predicted"/>
<feature type="domain" description="VWFD" evidence="3">
    <location>
        <begin position="11"/>
        <end position="181"/>
    </location>
</feature>
<evidence type="ECO:0000313" key="4">
    <source>
        <dbReference type="EMBL" id="KAK2081092.1"/>
    </source>
</evidence>
<reference evidence="4 5" key="1">
    <citation type="submission" date="2023-05" db="EMBL/GenBank/DDBJ databases">
        <title>B98-5 Cell Line De Novo Hybrid Assembly: An Optical Mapping Approach.</title>
        <authorList>
            <person name="Kananen K."/>
            <person name="Auerbach J.A."/>
            <person name="Kautto E."/>
            <person name="Blachly J.S."/>
        </authorList>
    </citation>
    <scope>NUCLEOTIDE SEQUENCE [LARGE SCALE GENOMIC DNA]</scope>
    <source>
        <strain evidence="4">B95-8</strain>
        <tissue evidence="4">Cell line</tissue>
    </source>
</reference>
<evidence type="ECO:0000256" key="1">
    <source>
        <dbReference type="ARBA" id="ARBA00023157"/>
    </source>
</evidence>
<sequence length="181" mass="19516">MWHCTDDPCLATCAVYGDGHYLTFDGQSYSFNGDCEYTLLQVSRRSGVAHGRSRPLRGSCPRGTKANDCGGNSSAQDSFRIVTENVPCGTTGTTCSKAIKIFLGGSELKLSHGKVEVIGTGEGQEVPYAVRQMGIYLVVDTDFGLVLLWDKKTSIFISLSPEFKVRARPSPRPELAGNLGS</sequence>
<organism evidence="4 5">
    <name type="scientific">Saguinus oedipus</name>
    <name type="common">Cotton-top tamarin</name>
    <name type="synonym">Oedipomidas oedipus</name>
    <dbReference type="NCBI Taxonomy" id="9490"/>
    <lineage>
        <taxon>Eukaryota</taxon>
        <taxon>Metazoa</taxon>
        <taxon>Chordata</taxon>
        <taxon>Craniata</taxon>
        <taxon>Vertebrata</taxon>
        <taxon>Euteleostomi</taxon>
        <taxon>Mammalia</taxon>
        <taxon>Eutheria</taxon>
        <taxon>Euarchontoglires</taxon>
        <taxon>Primates</taxon>
        <taxon>Haplorrhini</taxon>
        <taxon>Platyrrhini</taxon>
        <taxon>Cebidae</taxon>
        <taxon>Callitrichinae</taxon>
        <taxon>Saguinus</taxon>
    </lineage>
</organism>
<dbReference type="PROSITE" id="PS51233">
    <property type="entry name" value="VWFD"/>
    <property type="match status" value="1"/>
</dbReference>
<dbReference type="EMBL" id="JASSZA010000411">
    <property type="protein sequence ID" value="KAK2081092.1"/>
    <property type="molecule type" value="Genomic_DNA"/>
</dbReference>
<dbReference type="PANTHER" id="PTHR11339:SF401">
    <property type="entry name" value="MUCIN-5AC"/>
    <property type="match status" value="1"/>
</dbReference>
<gene>
    <name evidence="4" type="primary">MUC5AC_2</name>
    <name evidence="4" type="ORF">P7K49_040207</name>
</gene>
<dbReference type="Proteomes" id="UP001266305">
    <property type="component" value="Unassembled WGS sequence"/>
</dbReference>
<dbReference type="SMART" id="SM00216">
    <property type="entry name" value="VWD"/>
    <property type="match status" value="1"/>
</dbReference>
<dbReference type="PANTHER" id="PTHR11339">
    <property type="entry name" value="EXTRACELLULAR MATRIX GLYCOPROTEIN RELATED"/>
    <property type="match status" value="1"/>
</dbReference>
<name>A0ABQ9T8L9_SAGOE</name>
<keyword evidence="2" id="KW-0325">Glycoprotein</keyword>
<keyword evidence="5" id="KW-1185">Reference proteome</keyword>
<accession>A0ABQ9T8L9</accession>
<evidence type="ECO:0000259" key="3">
    <source>
        <dbReference type="PROSITE" id="PS51233"/>
    </source>
</evidence>
<keyword evidence="1" id="KW-1015">Disulfide bond</keyword>